<sequence>MVREAFPLSTVRPWNMDSSQQVQDNIRHDLEDDDDDGETPENSSVRSFFIRSLALLCACSLSVGSHYASYTLGPLKSRLSRELGTSNTEFSLLISAFSLNSTWTPLVGGVMASKLGTTLTSLLATGVIFAGQALLLVGELHENVRLMAFGLFVFGLGVSPVAVVQETIIVRFFKSHGLGVSMALGLVAGKGASFISARTSYPLSEKFGRHAPFYASTLLTALSFTINLIFLFSSKWLVRESGTALEATELEDEARRRSSSNMSEAQVLQRIAKKRRVNLTDVPRLGDVFWSYIGINVLCGALWAPFTHLAANILEKRYNLTESSASTQASYLLAGSIVLYPICGFAVDRLKHPQAIILLFLVTSILTMSCYFWLALPPSWTKSPSPAVIAFACGIGFSPLLLVVIVPQIVPLKYVSTTLGVHKSLEQTGSTIFQTLAGLLLDSSHRMPAPAQEMARWLSKTSAIQHLLNILVCLNGLQFFSIVGLAILDHQKRKARETRMETPVSAINEAEEHTGIRDSVVPGYHESLEQREPLLPKENGQGTSHAINEIRRGRIFARIAGFLIVVAWILFLVTAWLKLRPQNERGTQAVI</sequence>
<protein>
    <submittedName>
        <fullName evidence="1">Major facilitator superfamily domain-containing protein</fullName>
    </submittedName>
</protein>
<keyword evidence="2" id="KW-1185">Reference proteome</keyword>
<reference evidence="1" key="1">
    <citation type="journal article" date="2021" name="New Phytol.">
        <title>Evolutionary innovations through gain and loss of genes in the ectomycorrhizal Boletales.</title>
        <authorList>
            <person name="Wu G."/>
            <person name="Miyauchi S."/>
            <person name="Morin E."/>
            <person name="Kuo A."/>
            <person name="Drula E."/>
            <person name="Varga T."/>
            <person name="Kohler A."/>
            <person name="Feng B."/>
            <person name="Cao Y."/>
            <person name="Lipzen A."/>
            <person name="Daum C."/>
            <person name="Hundley H."/>
            <person name="Pangilinan J."/>
            <person name="Johnson J."/>
            <person name="Barry K."/>
            <person name="LaButti K."/>
            <person name="Ng V."/>
            <person name="Ahrendt S."/>
            <person name="Min B."/>
            <person name="Choi I.G."/>
            <person name="Park H."/>
            <person name="Plett J.M."/>
            <person name="Magnuson J."/>
            <person name="Spatafora J.W."/>
            <person name="Nagy L.G."/>
            <person name="Henrissat B."/>
            <person name="Grigoriev I.V."/>
            <person name="Yang Z.L."/>
            <person name="Xu J."/>
            <person name="Martin F.M."/>
        </authorList>
    </citation>
    <scope>NUCLEOTIDE SEQUENCE</scope>
    <source>
        <strain evidence="1">ATCC 28755</strain>
    </source>
</reference>
<name>A0ACB8AS54_9AGAM</name>
<comment type="caution">
    <text evidence="1">The sequence shown here is derived from an EMBL/GenBank/DDBJ whole genome shotgun (WGS) entry which is preliminary data.</text>
</comment>
<proteinExistence type="predicted"/>
<dbReference type="EMBL" id="MU267596">
    <property type="protein sequence ID" value="KAH7915781.1"/>
    <property type="molecule type" value="Genomic_DNA"/>
</dbReference>
<organism evidence="1 2">
    <name type="scientific">Hygrophoropsis aurantiaca</name>
    <dbReference type="NCBI Taxonomy" id="72124"/>
    <lineage>
        <taxon>Eukaryota</taxon>
        <taxon>Fungi</taxon>
        <taxon>Dikarya</taxon>
        <taxon>Basidiomycota</taxon>
        <taxon>Agaricomycotina</taxon>
        <taxon>Agaricomycetes</taxon>
        <taxon>Agaricomycetidae</taxon>
        <taxon>Boletales</taxon>
        <taxon>Coniophorineae</taxon>
        <taxon>Hygrophoropsidaceae</taxon>
        <taxon>Hygrophoropsis</taxon>
    </lineage>
</organism>
<evidence type="ECO:0000313" key="1">
    <source>
        <dbReference type="EMBL" id="KAH7915781.1"/>
    </source>
</evidence>
<accession>A0ACB8AS54</accession>
<evidence type="ECO:0000313" key="2">
    <source>
        <dbReference type="Proteomes" id="UP000790377"/>
    </source>
</evidence>
<gene>
    <name evidence="1" type="ORF">BJ138DRAFT_1076503</name>
</gene>
<dbReference type="Proteomes" id="UP000790377">
    <property type="component" value="Unassembled WGS sequence"/>
</dbReference>